<protein>
    <recommendedName>
        <fullName evidence="1">Reverse transcriptase domain-containing protein</fullName>
    </recommendedName>
</protein>
<accession>A0A8C1UFD0</accession>
<dbReference type="Pfam" id="PF00078">
    <property type="entry name" value="RVT_1"/>
    <property type="match status" value="1"/>
</dbReference>
<dbReference type="Ensembl" id="ENSCCRT00015037632.1">
    <property type="protein sequence ID" value="ENSCCRP00015036379.1"/>
    <property type="gene ID" value="ENSCCRG00015015161.1"/>
</dbReference>
<evidence type="ECO:0000313" key="2">
    <source>
        <dbReference type="Ensembl" id="ENSCCRP00015036379.1"/>
    </source>
</evidence>
<reference evidence="2" key="1">
    <citation type="submission" date="2025-08" db="UniProtKB">
        <authorList>
            <consortium name="Ensembl"/>
        </authorList>
    </citation>
    <scope>IDENTIFICATION</scope>
</reference>
<dbReference type="PANTHER" id="PTHR31635">
    <property type="entry name" value="REVERSE TRANSCRIPTASE DOMAIN-CONTAINING PROTEIN-RELATED"/>
    <property type="match status" value="1"/>
</dbReference>
<organism evidence="2 3">
    <name type="scientific">Cyprinus carpio</name>
    <name type="common">Common carp</name>
    <dbReference type="NCBI Taxonomy" id="7962"/>
    <lineage>
        <taxon>Eukaryota</taxon>
        <taxon>Metazoa</taxon>
        <taxon>Chordata</taxon>
        <taxon>Craniata</taxon>
        <taxon>Vertebrata</taxon>
        <taxon>Euteleostomi</taxon>
        <taxon>Actinopterygii</taxon>
        <taxon>Neopterygii</taxon>
        <taxon>Teleostei</taxon>
        <taxon>Ostariophysi</taxon>
        <taxon>Cypriniformes</taxon>
        <taxon>Cyprinidae</taxon>
        <taxon>Cyprininae</taxon>
        <taxon>Cyprinus</taxon>
    </lineage>
</organism>
<feature type="domain" description="Reverse transcriptase" evidence="1">
    <location>
        <begin position="328"/>
        <end position="600"/>
    </location>
</feature>
<name>A0A8C1UFD0_CYPCA</name>
<proteinExistence type="predicted"/>
<dbReference type="Proteomes" id="UP000694700">
    <property type="component" value="Unplaced"/>
</dbReference>
<dbReference type="InterPro" id="IPR043502">
    <property type="entry name" value="DNA/RNA_pol_sf"/>
</dbReference>
<dbReference type="SUPFAM" id="SSF56672">
    <property type="entry name" value="DNA/RNA polymerases"/>
    <property type="match status" value="1"/>
</dbReference>
<dbReference type="InterPro" id="IPR036691">
    <property type="entry name" value="Endo/exonu/phosph_ase_sf"/>
</dbReference>
<evidence type="ECO:0000313" key="3">
    <source>
        <dbReference type="Proteomes" id="UP000694700"/>
    </source>
</evidence>
<dbReference type="PANTHER" id="PTHR31635:SF196">
    <property type="entry name" value="REVERSE TRANSCRIPTASE DOMAIN-CONTAINING PROTEIN-RELATED"/>
    <property type="match status" value="1"/>
</dbReference>
<dbReference type="CDD" id="cd01650">
    <property type="entry name" value="RT_nLTR_like"/>
    <property type="match status" value="1"/>
</dbReference>
<dbReference type="Gene3D" id="3.60.10.10">
    <property type="entry name" value="Endonuclease/exonuclease/phosphatase"/>
    <property type="match status" value="1"/>
</dbReference>
<sequence>MLKETGMIDIWRELHPSVRQFTFFSHPHTVYSRVDYFFMLHADRHRITGCDIGTRDVSDHAGVYLRLHLDVQLKNTIWRLNISLLNDPQCMEYIKKEIKDYVEFNNNEEMSPSVIWDAAKAVLRGKLLKWSSRKKKEKQKVLTDLSNTLKTLEQKHIELNKPQILEEIKVIKQQINKILDNQVETKLKYIKQNYYENGPRAKKMLAWKLCKQQTERSVFKIKNPESNVMCYKPEEILRSFVTYYKKLYSQPEAADPSIIEHFLESIDLPSVGRTQNKLVSQEITEAEIDRAISNLKTNKVPGGDGYPAEWYKTFRELLKPMLLKCFNHVLKGGETPISWKQAIISVIPKAGKDKTECGSYRPISVLNIDYRLYASIIAKRLENIIPELIDTDQTGFVKNRQTQDNVRRALFLIDSMSKNNSKSLVISLDAEKAFDSVRWEFLYLVLQRFGFNKEVIGCLKQLYHLPTAQIKINGNVSSSITLERGCRQGCPLSPTLFALFIEPLAQAIRENVDISGVQFKGNEHKICLYADDILMTISDPDSSLPKLMSCLEQFGWYSGYRLNLDKTQTLSFNYSPQENIRNKYNFKWKTNSIKYLGVIIPKNVTKTYNINYETITKELKVDLDRWMPLTLGLYNRIEIIRMNVLPQLLFLFQSLSVEIPKKQFNDWNRMISRFIWKNQKPRVRLKTLQLSKERGGLSLPCLEDYYKAAQLKYLVCWCNNEYDARWKELEFSQLDIP</sequence>
<dbReference type="SUPFAM" id="SSF56219">
    <property type="entry name" value="DNase I-like"/>
    <property type="match status" value="1"/>
</dbReference>
<dbReference type="InterPro" id="IPR000477">
    <property type="entry name" value="RT_dom"/>
</dbReference>
<dbReference type="PROSITE" id="PS50878">
    <property type="entry name" value="RT_POL"/>
    <property type="match status" value="1"/>
</dbReference>
<dbReference type="AlphaFoldDB" id="A0A8C1UFD0"/>
<evidence type="ECO:0000259" key="1">
    <source>
        <dbReference type="PROSITE" id="PS50878"/>
    </source>
</evidence>